<dbReference type="PANTHER" id="PTHR45784">
    <property type="entry name" value="C-TYPE LECTIN DOMAIN FAMILY 20 MEMBER A-RELATED"/>
    <property type="match status" value="1"/>
</dbReference>
<keyword evidence="1" id="KW-1133">Transmembrane helix</keyword>
<dbReference type="AlphaFoldDB" id="A0AAD9JLH9"/>
<gene>
    <name evidence="4" type="ORF">LSH36_252g02027</name>
</gene>
<sequence>MSYLHVMVLTTLMIGINSSKINQCLNSAITYLKGTASYLPHSGFTLYKLDDSVTWCEAYHYCSQVGQRMASIKNPDIQESLGFAMHTANVRELIWLGARRKDFGNDWTWINKSLTDCKIQLTSTGHPSANMMAVNNSIKITNDEELSDPCCLINGTKLDIRNTTVTWFQAQNICQQAGGWLTTNEEPPKDKAAAKCWIGLYRNPWIWIDGTATPNYEPVLFSAWADSSDLDRQCMIIDTNKSIGWTSVQCTERYHYVLCQDNSKSKKSTVGWGVGVFLAILSVGSVTFSLFLYLKSRNSDALPTFLIERSATSGESVAYRPKDAQKNRIIKSNRTAGFLFRAEPLGSTRRQPTRCHSLRSAQEVGRLYLVLPAVVRLLLALPEAYQRIPRISPSVEESLMVPTGDSPVFLVVGRCDD</sequence>
<evidence type="ECO:0000259" key="3">
    <source>
        <dbReference type="PROSITE" id="PS50041"/>
    </source>
</evidence>
<dbReference type="CDD" id="cd00037">
    <property type="entry name" value="CLECT"/>
    <property type="match status" value="2"/>
</dbReference>
<comment type="caution">
    <text evidence="4">The sequence shown here is derived from an EMBL/GenBank/DDBJ whole genome shotgun (WGS) entry which is preliminary data.</text>
</comment>
<dbReference type="Gene3D" id="3.10.100.10">
    <property type="entry name" value="Mannose-Binding Protein A, subunit A"/>
    <property type="match status" value="2"/>
</dbReference>
<dbReference type="SUPFAM" id="SSF56436">
    <property type="entry name" value="C-type lectin-like"/>
    <property type="match status" value="2"/>
</dbReference>
<keyword evidence="1" id="KW-0812">Transmembrane</keyword>
<dbReference type="PROSITE" id="PS50041">
    <property type="entry name" value="C_TYPE_LECTIN_2"/>
    <property type="match status" value="2"/>
</dbReference>
<name>A0AAD9JLH9_9ANNE</name>
<evidence type="ECO:0000313" key="4">
    <source>
        <dbReference type="EMBL" id="KAK2154971.1"/>
    </source>
</evidence>
<evidence type="ECO:0000256" key="2">
    <source>
        <dbReference type="SAM" id="SignalP"/>
    </source>
</evidence>
<dbReference type="InterPro" id="IPR016187">
    <property type="entry name" value="CTDL_fold"/>
</dbReference>
<feature type="transmembrane region" description="Helical" evidence="1">
    <location>
        <begin position="270"/>
        <end position="294"/>
    </location>
</feature>
<dbReference type="Proteomes" id="UP001208570">
    <property type="component" value="Unassembled WGS sequence"/>
</dbReference>
<accession>A0AAD9JLH9</accession>
<evidence type="ECO:0000256" key="1">
    <source>
        <dbReference type="SAM" id="Phobius"/>
    </source>
</evidence>
<feature type="domain" description="C-type lectin" evidence="3">
    <location>
        <begin position="166"/>
        <end position="257"/>
    </location>
</feature>
<evidence type="ECO:0000313" key="5">
    <source>
        <dbReference type="Proteomes" id="UP001208570"/>
    </source>
</evidence>
<keyword evidence="5" id="KW-1185">Reference proteome</keyword>
<dbReference type="EMBL" id="JAODUP010000252">
    <property type="protein sequence ID" value="KAK2154971.1"/>
    <property type="molecule type" value="Genomic_DNA"/>
</dbReference>
<feature type="domain" description="C-type lectin" evidence="3">
    <location>
        <begin position="41"/>
        <end position="151"/>
    </location>
</feature>
<dbReference type="InterPro" id="IPR001304">
    <property type="entry name" value="C-type_lectin-like"/>
</dbReference>
<reference evidence="4" key="1">
    <citation type="journal article" date="2023" name="Mol. Biol. Evol.">
        <title>Third-Generation Sequencing Reveals the Adaptive Role of the Epigenome in Three Deep-Sea Polychaetes.</title>
        <authorList>
            <person name="Perez M."/>
            <person name="Aroh O."/>
            <person name="Sun Y."/>
            <person name="Lan Y."/>
            <person name="Juniper S.K."/>
            <person name="Young C.R."/>
            <person name="Angers B."/>
            <person name="Qian P.Y."/>
        </authorList>
    </citation>
    <scope>NUCLEOTIDE SEQUENCE</scope>
    <source>
        <strain evidence="4">P08H-3</strain>
    </source>
</reference>
<dbReference type="PANTHER" id="PTHR45784:SF3">
    <property type="entry name" value="C-TYPE LECTIN DOMAIN FAMILY 4 MEMBER K-LIKE-RELATED"/>
    <property type="match status" value="1"/>
</dbReference>
<dbReference type="Pfam" id="PF00059">
    <property type="entry name" value="Lectin_C"/>
    <property type="match status" value="1"/>
</dbReference>
<dbReference type="InterPro" id="IPR016186">
    <property type="entry name" value="C-type_lectin-like/link_sf"/>
</dbReference>
<keyword evidence="2" id="KW-0732">Signal</keyword>
<keyword evidence="1" id="KW-0472">Membrane</keyword>
<organism evidence="4 5">
    <name type="scientific">Paralvinella palmiformis</name>
    <dbReference type="NCBI Taxonomy" id="53620"/>
    <lineage>
        <taxon>Eukaryota</taxon>
        <taxon>Metazoa</taxon>
        <taxon>Spiralia</taxon>
        <taxon>Lophotrochozoa</taxon>
        <taxon>Annelida</taxon>
        <taxon>Polychaeta</taxon>
        <taxon>Sedentaria</taxon>
        <taxon>Canalipalpata</taxon>
        <taxon>Terebellida</taxon>
        <taxon>Terebelliformia</taxon>
        <taxon>Alvinellidae</taxon>
        <taxon>Paralvinella</taxon>
    </lineage>
</organism>
<feature type="chain" id="PRO_5042008558" description="C-type lectin domain-containing protein" evidence="2">
    <location>
        <begin position="20"/>
        <end position="417"/>
    </location>
</feature>
<feature type="signal peptide" evidence="2">
    <location>
        <begin position="1"/>
        <end position="19"/>
    </location>
</feature>
<protein>
    <recommendedName>
        <fullName evidence="3">C-type lectin domain-containing protein</fullName>
    </recommendedName>
</protein>
<proteinExistence type="predicted"/>